<dbReference type="EMBL" id="METE01000004">
    <property type="protein sequence ID" value="OGB85330.1"/>
    <property type="molecule type" value="Genomic_DNA"/>
</dbReference>
<organism evidence="2 3">
    <name type="scientific">candidate division Kazan bacterium RIFCSPLOWO2_01_FULL_48_13</name>
    <dbReference type="NCBI Taxonomy" id="1798539"/>
    <lineage>
        <taxon>Bacteria</taxon>
        <taxon>Bacteria division Kazan-3B-28</taxon>
    </lineage>
</organism>
<dbReference type="STRING" id="1798539.A2994_01715"/>
<accession>A0A1F4PP03</accession>
<dbReference type="InterPro" id="IPR021139">
    <property type="entry name" value="NYN"/>
</dbReference>
<feature type="domain" description="NYN" evidence="1">
    <location>
        <begin position="9"/>
        <end position="157"/>
    </location>
</feature>
<gene>
    <name evidence="2" type="ORF">A2994_01715</name>
</gene>
<evidence type="ECO:0000259" key="1">
    <source>
        <dbReference type="Pfam" id="PF01936"/>
    </source>
</evidence>
<dbReference type="InterPro" id="IPR047140">
    <property type="entry name" value="LabA"/>
</dbReference>
<reference evidence="2 3" key="1">
    <citation type="journal article" date="2016" name="Nat. Commun.">
        <title>Thousands of microbial genomes shed light on interconnected biogeochemical processes in an aquifer system.</title>
        <authorList>
            <person name="Anantharaman K."/>
            <person name="Brown C.T."/>
            <person name="Hug L.A."/>
            <person name="Sharon I."/>
            <person name="Castelle C.J."/>
            <person name="Probst A.J."/>
            <person name="Thomas B.C."/>
            <person name="Singh A."/>
            <person name="Wilkins M.J."/>
            <person name="Karaoz U."/>
            <person name="Brodie E.L."/>
            <person name="Williams K.H."/>
            <person name="Hubbard S.S."/>
            <person name="Banfield J.F."/>
        </authorList>
    </citation>
    <scope>NUCLEOTIDE SEQUENCE [LARGE SCALE GENOMIC DNA]</scope>
</reference>
<sequence>MSTQHSDQRVGVLVDVSNLYHSARVMYNKKVNFKAVLKEAVGDRKLVRAIAYVIKAENPEEQKFFDALDQIGFEVKSKELQVFYGGHKKGDWDVGISMDAIRLAPKIDVVVIVSGDGDFIPLLEHLRSLGQRVEVMAFGRSASGKLRELADNFVDLDSSIRKFLITGRGDGPVQKN</sequence>
<dbReference type="PANTHER" id="PTHR35458:SF8">
    <property type="entry name" value="SLR0650 PROTEIN"/>
    <property type="match status" value="1"/>
</dbReference>
<comment type="caution">
    <text evidence="2">The sequence shown here is derived from an EMBL/GenBank/DDBJ whole genome shotgun (WGS) entry which is preliminary data.</text>
</comment>
<protein>
    <recommendedName>
        <fullName evidence="1">NYN domain-containing protein</fullName>
    </recommendedName>
</protein>
<dbReference type="Pfam" id="PF01936">
    <property type="entry name" value="NYN"/>
    <property type="match status" value="1"/>
</dbReference>
<proteinExistence type="predicted"/>
<evidence type="ECO:0000313" key="2">
    <source>
        <dbReference type="EMBL" id="OGB85330.1"/>
    </source>
</evidence>
<dbReference type="PANTHER" id="PTHR35458">
    <property type="entry name" value="SLR0755 PROTEIN"/>
    <property type="match status" value="1"/>
</dbReference>
<dbReference type="Gene3D" id="3.40.50.1010">
    <property type="entry name" value="5'-nuclease"/>
    <property type="match status" value="1"/>
</dbReference>
<name>A0A1F4PP03_UNCK3</name>
<dbReference type="AlphaFoldDB" id="A0A1F4PP03"/>
<dbReference type="GO" id="GO:0004540">
    <property type="term" value="F:RNA nuclease activity"/>
    <property type="evidence" value="ECO:0007669"/>
    <property type="project" value="InterPro"/>
</dbReference>
<dbReference type="CDD" id="cd10911">
    <property type="entry name" value="PIN_LabA"/>
    <property type="match status" value="1"/>
</dbReference>
<dbReference type="Proteomes" id="UP000179010">
    <property type="component" value="Unassembled WGS sequence"/>
</dbReference>
<evidence type="ECO:0000313" key="3">
    <source>
        <dbReference type="Proteomes" id="UP000179010"/>
    </source>
</evidence>